<proteinExistence type="inferred from homology"/>
<evidence type="ECO:0000313" key="8">
    <source>
        <dbReference type="Proteomes" id="UP000249757"/>
    </source>
</evidence>
<evidence type="ECO:0000256" key="3">
    <source>
        <dbReference type="ARBA" id="ARBA00023002"/>
    </source>
</evidence>
<evidence type="ECO:0000313" key="6">
    <source>
        <dbReference type="EMBL" id="KAF7569871.1"/>
    </source>
</evidence>
<reference evidence="7" key="3">
    <citation type="journal article" date="2022" name="bioRxiv">
        <title>A global pangenome for the wheat fungal pathogen Pyrenophora tritici-repentis and prediction of effector protein structural homology.</title>
        <authorList>
            <person name="Moolhuijzen P."/>
            <person name="See P.T."/>
            <person name="Shi G."/>
            <person name="Powell H.R."/>
            <person name="Cockram J."/>
            <person name="Jorgensen L.N."/>
            <person name="Benslimane H."/>
            <person name="Strelkov S.E."/>
            <person name="Turner J."/>
            <person name="Liu Z."/>
            <person name="Moffat C.S."/>
        </authorList>
    </citation>
    <scope>NUCLEOTIDE SEQUENCE</scope>
    <source>
        <strain evidence="7">86-124</strain>
    </source>
</reference>
<protein>
    <submittedName>
        <fullName evidence="6 7">Dehydrogenase</fullName>
    </submittedName>
</protein>
<name>A0A2W1G2D9_9PLEO</name>
<dbReference type="SUPFAM" id="SSF51735">
    <property type="entry name" value="NAD(P)-binding Rossmann-fold domains"/>
    <property type="match status" value="1"/>
</dbReference>
<dbReference type="Proteomes" id="UP000249757">
    <property type="component" value="Unassembled WGS sequence"/>
</dbReference>
<dbReference type="NCBIfam" id="NF005559">
    <property type="entry name" value="PRK07231.1"/>
    <property type="match status" value="1"/>
</dbReference>
<accession>A0A2W1G2D9</accession>
<reference evidence="7" key="2">
    <citation type="submission" date="2021-05" db="EMBL/GenBank/DDBJ databases">
        <authorList>
            <person name="Moolhuijzen P.M."/>
            <person name="Moffat C.S."/>
        </authorList>
    </citation>
    <scope>NUCLEOTIDE SEQUENCE</scope>
    <source>
        <strain evidence="7">86-124</strain>
    </source>
</reference>
<keyword evidence="2" id="KW-0521">NADP</keyword>
<keyword evidence="5" id="KW-0443">Lipid metabolism</keyword>
<dbReference type="GO" id="GO:0016491">
    <property type="term" value="F:oxidoreductase activity"/>
    <property type="evidence" value="ECO:0007669"/>
    <property type="project" value="UniProtKB-KW"/>
</dbReference>
<dbReference type="PANTHER" id="PTHR43180:SF28">
    <property type="entry name" value="NAD(P)-BINDING ROSSMANN-FOLD SUPERFAMILY PROTEIN"/>
    <property type="match status" value="1"/>
</dbReference>
<reference evidence="8" key="4">
    <citation type="journal article" date="2022" name="Microb. Genom.">
        <title>A global pangenome for the wheat fungal pathogen Pyrenophora tritici-repentis and prediction of effector protein structural homology.</title>
        <authorList>
            <person name="Moolhuijzen P.M."/>
            <person name="See P.T."/>
            <person name="Shi G."/>
            <person name="Powell H.R."/>
            <person name="Cockram J."/>
            <person name="Jorgensen L.N."/>
            <person name="Benslimane H."/>
            <person name="Strelkov S.E."/>
            <person name="Turner J."/>
            <person name="Liu Z."/>
            <person name="Moffat C.S."/>
        </authorList>
    </citation>
    <scope>NUCLEOTIDE SEQUENCE [LARGE SCALE GENOMIC DNA]</scope>
</reference>
<keyword evidence="8" id="KW-1185">Reference proteome</keyword>
<evidence type="ECO:0000256" key="1">
    <source>
        <dbReference type="ARBA" id="ARBA00006484"/>
    </source>
</evidence>
<dbReference type="AlphaFoldDB" id="A0A2W1G2D9"/>
<dbReference type="EMBL" id="NQIK02000006">
    <property type="protein sequence ID" value="KAF7569871.1"/>
    <property type="molecule type" value="Genomic_DNA"/>
</dbReference>
<reference evidence="6" key="1">
    <citation type="journal article" date="2018" name="BMC Genomics">
        <title>Comparative genomics of the wheat fungal pathogen Pyrenophora tritici-repentis reveals chromosomal variations and genome plasticity.</title>
        <authorList>
            <person name="Moolhuijzen P."/>
            <person name="See P.T."/>
            <person name="Hane J.K."/>
            <person name="Shi G."/>
            <person name="Liu Z."/>
            <person name="Oliver R.P."/>
            <person name="Moffat C.S."/>
        </authorList>
    </citation>
    <scope>NUCLEOTIDE SEQUENCE [LARGE SCALE GENOMIC DNA]</scope>
    <source>
        <strain evidence="6">M4</strain>
    </source>
</reference>
<comment type="caution">
    <text evidence="7">The sequence shown here is derived from an EMBL/GenBank/DDBJ whole genome shotgun (WGS) entry which is preliminary data.</text>
</comment>
<evidence type="ECO:0000256" key="5">
    <source>
        <dbReference type="ARBA" id="ARBA00023098"/>
    </source>
</evidence>
<evidence type="ECO:0000256" key="2">
    <source>
        <dbReference type="ARBA" id="ARBA00022857"/>
    </source>
</evidence>
<dbReference type="Proteomes" id="UP000245464">
    <property type="component" value="Chromosome 6"/>
</dbReference>
<keyword evidence="4" id="KW-0520">NAD</keyword>
<evidence type="ECO:0000256" key="4">
    <source>
        <dbReference type="ARBA" id="ARBA00023027"/>
    </source>
</evidence>
<dbReference type="InterPro" id="IPR020904">
    <property type="entry name" value="Sc_DH/Rdtase_CS"/>
</dbReference>
<dbReference type="GO" id="GO:0006629">
    <property type="term" value="P:lipid metabolic process"/>
    <property type="evidence" value="ECO:0007669"/>
    <property type="project" value="UniProtKB-KW"/>
</dbReference>
<dbReference type="PRINTS" id="PR00081">
    <property type="entry name" value="GDHRDH"/>
</dbReference>
<dbReference type="OrthoDB" id="417891at2759"/>
<comment type="similarity">
    <text evidence="1">Belongs to the short-chain dehydrogenases/reductases (SDR) family.</text>
</comment>
<keyword evidence="3" id="KW-0560">Oxidoreductase</keyword>
<dbReference type="Gene3D" id="3.40.50.720">
    <property type="entry name" value="NAD(P)-binding Rossmann-like Domain"/>
    <property type="match status" value="1"/>
</dbReference>
<organism evidence="7 8">
    <name type="scientific">Pyrenophora tritici-repentis</name>
    <dbReference type="NCBI Taxonomy" id="45151"/>
    <lineage>
        <taxon>Eukaryota</taxon>
        <taxon>Fungi</taxon>
        <taxon>Dikarya</taxon>
        <taxon>Ascomycota</taxon>
        <taxon>Pezizomycotina</taxon>
        <taxon>Dothideomycetes</taxon>
        <taxon>Pleosporomycetidae</taxon>
        <taxon>Pleosporales</taxon>
        <taxon>Pleosporineae</taxon>
        <taxon>Pleosporaceae</taxon>
        <taxon>Pyrenophora</taxon>
    </lineage>
</organism>
<dbReference type="InterPro" id="IPR002347">
    <property type="entry name" value="SDR_fam"/>
</dbReference>
<gene>
    <name evidence="7" type="ORF">Ptr86124_011782</name>
    <name evidence="6" type="ORF">PtrM4_122860</name>
</gene>
<dbReference type="PANTHER" id="PTHR43180">
    <property type="entry name" value="3-OXOACYL-(ACYL-CARRIER-PROTEIN) REDUCTASE (AFU_ORTHOLOGUE AFUA_6G11210)"/>
    <property type="match status" value="1"/>
</dbReference>
<dbReference type="InterPro" id="IPR036291">
    <property type="entry name" value="NAD(P)-bd_dom_sf"/>
</dbReference>
<dbReference type="Pfam" id="PF13561">
    <property type="entry name" value="adh_short_C2"/>
    <property type="match status" value="1"/>
</dbReference>
<evidence type="ECO:0000313" key="7">
    <source>
        <dbReference type="EMBL" id="KAI1509242.1"/>
    </source>
</evidence>
<sequence length="285" mass="29681">MPTRLQSKIAIITGSSSGLGRAIALAFALEGATIICADLRPEARPCPSLSPTISTSAPLLPTHDLLAAQGFTAIFITCDTTSSTSIQHLIATTVSTYGRLDIMVNNAGVGLEGEGEGEKPVWEYDEHVFERTMEVNIKGVFLGTKYASRQMVKQDPVGEGEGGKGDKGWIINLSSIFGLVGKGGLAGYSASKHAVLGITKSAALDCAPHNIHVNALCPGYTATAITARVFEPQAAEVKKVVDSRHPLKGMGAPEDVARAAVFLASEDAAWVTGVGLPVDGGYSCV</sequence>
<dbReference type="EMBL" id="NRDI02000021">
    <property type="protein sequence ID" value="KAI1509242.1"/>
    <property type="molecule type" value="Genomic_DNA"/>
</dbReference>
<dbReference type="PROSITE" id="PS00061">
    <property type="entry name" value="ADH_SHORT"/>
    <property type="match status" value="1"/>
</dbReference>
<dbReference type="CDD" id="cd05233">
    <property type="entry name" value="SDR_c"/>
    <property type="match status" value="1"/>
</dbReference>
<dbReference type="FunFam" id="3.40.50.720:FF:000084">
    <property type="entry name" value="Short-chain dehydrogenase reductase"/>
    <property type="match status" value="1"/>
</dbReference>
<dbReference type="PRINTS" id="PR00080">
    <property type="entry name" value="SDRFAMILY"/>
</dbReference>